<name>A0A3D5QAN6_FLESI</name>
<dbReference type="Pfam" id="PF03717">
    <property type="entry name" value="PBP_dimer"/>
    <property type="match status" value="1"/>
</dbReference>
<dbReference type="EMBL" id="DPPF01000088">
    <property type="protein sequence ID" value="HCW92897.1"/>
    <property type="molecule type" value="Genomic_DNA"/>
</dbReference>
<evidence type="ECO:0000256" key="2">
    <source>
        <dbReference type="ARBA" id="ARBA00022645"/>
    </source>
</evidence>
<dbReference type="InterPro" id="IPR005311">
    <property type="entry name" value="PBP_dimer"/>
</dbReference>
<sequence>MWNERFKLSFVLILLSIVILSIFVRLAYLQIYKHDDYLEYAKNQSLRKVQLHKNRGVIYDRKGVVLAENKKSASLYVYGRDIQDPYRIKLILRDYNLAINSRNYNYLRKREGFIWLTRNVEVVKARKISERYPYIHYILQENRYYPKGEDVAKIVGFTGVDNQGLQGVEYALDGRLKGEKRNVIYLRDSRNRPILLKDKEYISESSKGVYLTINSEIQETAGIILKKDMNRFGAEKGMAAGINVNTGEIIFSVSYPSYNPGNFEEYSKSTWKSMLTNYLFEPGSIFKAITFGFLLEHENLNLNKQVDCENGRYTVYGHTYNDVHAYDKLKASEVIVNSSNIGTVKLTSEANGKKFHDFLVKMGFGQSSGVLGISEEKGLLRNYDEWSGLSKPSISIGQEIYVTPLQILQYYAAVANDGVLVSPHLIKKAVNEEEIFKPDVSSKRLLSENTAKTLQMLLKRVVDNGTGVNASSEYIDIGGKTGTAQKFLIDQGRYSYKNYVASFVGFFPVSSPEIAMIVIYDSPSVSIYGGSTAAYTFESIAEQIMLQKGYKIQRLRVDSETKKSS</sequence>
<feature type="domain" description="Penicillin-binding protein transpeptidase" evidence="4">
    <location>
        <begin position="240"/>
        <end position="541"/>
    </location>
</feature>
<feature type="domain" description="Penicillin-binding protein dimerisation" evidence="5">
    <location>
        <begin position="54"/>
        <end position="194"/>
    </location>
</feature>
<dbReference type="GO" id="GO:0005886">
    <property type="term" value="C:plasma membrane"/>
    <property type="evidence" value="ECO:0007669"/>
    <property type="project" value="TreeGrafter"/>
</dbReference>
<dbReference type="GO" id="GO:0004180">
    <property type="term" value="F:carboxypeptidase activity"/>
    <property type="evidence" value="ECO:0007669"/>
    <property type="project" value="UniProtKB-KW"/>
</dbReference>
<keyword evidence="2" id="KW-0121">Carboxypeptidase</keyword>
<reference evidence="6 7" key="1">
    <citation type="journal article" date="2018" name="Nat. Biotechnol.">
        <title>A standardized bacterial taxonomy based on genome phylogeny substantially revises the tree of life.</title>
        <authorList>
            <person name="Parks D.H."/>
            <person name="Chuvochina M."/>
            <person name="Waite D.W."/>
            <person name="Rinke C."/>
            <person name="Skarshewski A."/>
            <person name="Chaumeil P.A."/>
            <person name="Hugenholtz P."/>
        </authorList>
    </citation>
    <scope>NUCLEOTIDE SEQUENCE [LARGE SCALE GENOMIC DNA]</scope>
    <source>
        <strain evidence="6">UBA8672</strain>
    </source>
</reference>
<gene>
    <name evidence="6" type="ORF">DHM44_04370</name>
</gene>
<dbReference type="InterPro" id="IPR001460">
    <property type="entry name" value="PCN-bd_Tpept"/>
</dbReference>
<dbReference type="GO" id="GO:0008658">
    <property type="term" value="F:penicillin binding"/>
    <property type="evidence" value="ECO:0007669"/>
    <property type="project" value="InterPro"/>
</dbReference>
<accession>A0A3D5QAN6</accession>
<dbReference type="Proteomes" id="UP000262325">
    <property type="component" value="Unassembled WGS sequence"/>
</dbReference>
<evidence type="ECO:0000313" key="6">
    <source>
        <dbReference type="EMBL" id="HCW92897.1"/>
    </source>
</evidence>
<dbReference type="SUPFAM" id="SSF56601">
    <property type="entry name" value="beta-lactamase/transpeptidase-like"/>
    <property type="match status" value="1"/>
</dbReference>
<dbReference type="AlphaFoldDB" id="A0A3D5QAN6"/>
<dbReference type="GO" id="GO:0071555">
    <property type="term" value="P:cell wall organization"/>
    <property type="evidence" value="ECO:0007669"/>
    <property type="project" value="TreeGrafter"/>
</dbReference>
<protein>
    <recommendedName>
        <fullName evidence="8">Peptidoglycan glycosyltransferase</fullName>
    </recommendedName>
</protein>
<comment type="caution">
    <text evidence="6">The sequence shown here is derived from an EMBL/GenBank/DDBJ whole genome shotgun (WGS) entry which is preliminary data.</text>
</comment>
<evidence type="ECO:0000259" key="5">
    <source>
        <dbReference type="Pfam" id="PF03717"/>
    </source>
</evidence>
<dbReference type="PANTHER" id="PTHR30627">
    <property type="entry name" value="PEPTIDOGLYCAN D,D-TRANSPEPTIDASE"/>
    <property type="match status" value="1"/>
</dbReference>
<dbReference type="InterPro" id="IPR036138">
    <property type="entry name" value="PBP_dimer_sf"/>
</dbReference>
<dbReference type="InterPro" id="IPR012338">
    <property type="entry name" value="Beta-lactam/transpept-like"/>
</dbReference>
<dbReference type="Gene3D" id="3.90.1310.10">
    <property type="entry name" value="Penicillin-binding protein 2a (Domain 2)"/>
    <property type="match status" value="1"/>
</dbReference>
<organism evidence="6 7">
    <name type="scientific">Flexistipes sinusarabici</name>
    <dbReference type="NCBI Taxonomy" id="2352"/>
    <lineage>
        <taxon>Bacteria</taxon>
        <taxon>Pseudomonadati</taxon>
        <taxon>Deferribacterota</taxon>
        <taxon>Deferribacteres</taxon>
        <taxon>Deferribacterales</taxon>
        <taxon>Flexistipitaceae</taxon>
        <taxon>Flexistipes</taxon>
    </lineage>
</organism>
<comment type="subcellular location">
    <subcellularLocation>
        <location evidence="1">Membrane</location>
    </subcellularLocation>
</comment>
<dbReference type="InterPro" id="IPR050515">
    <property type="entry name" value="Beta-lactam/transpept"/>
</dbReference>
<dbReference type="Gene3D" id="3.30.450.330">
    <property type="match status" value="1"/>
</dbReference>
<evidence type="ECO:0000259" key="4">
    <source>
        <dbReference type="Pfam" id="PF00905"/>
    </source>
</evidence>
<evidence type="ECO:0000256" key="3">
    <source>
        <dbReference type="ARBA" id="ARBA00023136"/>
    </source>
</evidence>
<evidence type="ECO:0008006" key="8">
    <source>
        <dbReference type="Google" id="ProtNLM"/>
    </source>
</evidence>
<keyword evidence="3" id="KW-0472">Membrane</keyword>
<dbReference type="PANTHER" id="PTHR30627:SF1">
    <property type="entry name" value="PEPTIDOGLYCAN D,D-TRANSPEPTIDASE FTSI"/>
    <property type="match status" value="1"/>
</dbReference>
<keyword evidence="2" id="KW-0645">Protease</keyword>
<keyword evidence="2" id="KW-0378">Hydrolase</keyword>
<dbReference type="Gene3D" id="3.40.710.10">
    <property type="entry name" value="DD-peptidase/beta-lactamase superfamily"/>
    <property type="match status" value="1"/>
</dbReference>
<evidence type="ECO:0000313" key="7">
    <source>
        <dbReference type="Proteomes" id="UP000262325"/>
    </source>
</evidence>
<proteinExistence type="predicted"/>
<evidence type="ECO:0000256" key="1">
    <source>
        <dbReference type="ARBA" id="ARBA00004370"/>
    </source>
</evidence>
<dbReference type="SUPFAM" id="SSF56519">
    <property type="entry name" value="Penicillin binding protein dimerisation domain"/>
    <property type="match status" value="1"/>
</dbReference>
<dbReference type="Pfam" id="PF00905">
    <property type="entry name" value="Transpeptidase"/>
    <property type="match status" value="1"/>
</dbReference>